<accession>A0A9W6XFT4</accession>
<dbReference type="PANTHER" id="PTHR33664">
    <property type="entry name" value="RCG26366"/>
    <property type="match status" value="1"/>
</dbReference>
<keyword evidence="3" id="KW-1185">Reference proteome</keyword>
<gene>
    <name evidence="2" type="ORF">Pfra01_001058800</name>
</gene>
<evidence type="ECO:0000313" key="2">
    <source>
        <dbReference type="EMBL" id="GMF37622.1"/>
    </source>
</evidence>
<feature type="domain" description="DAAF9 N-terminal" evidence="1">
    <location>
        <begin position="7"/>
        <end position="203"/>
    </location>
</feature>
<dbReference type="Pfam" id="PF23281">
    <property type="entry name" value="DAAF9_N"/>
    <property type="match status" value="1"/>
</dbReference>
<comment type="caution">
    <text evidence="2">The sequence shown here is derived from an EMBL/GenBank/DDBJ whole genome shotgun (WGS) entry which is preliminary data.</text>
</comment>
<proteinExistence type="predicted"/>
<sequence>MNWKKLEFKGSDSVDRLHRIQALCTSFDTKLDGVLIIGGVDSFHSQVCQATIKYLFLGSSGQELLGEQVIVQEHERLEDIILLICPQRVSIFYSSESDAAVKVLPVISKWRHVTEYVVHDGMEPDEQEERKVSAFKNMMMGIKTVGVPFGVDQVGTNLLDTMLPEKWPLVQSYGLEGGESTAKGFFTMNHRVVNISREMMEVMAQLDGFSAKRVVQESQPFLAHHFDAFLLKLDHAESPDARNAKSESDLGEDLLSFYEFGTMQYGARGLQAGPNRGSRVLFGSRTSSLTEKSSSRAFLANSGVKEGIPATHMVVQAEDPFTGVRFARTYFLSSGKVCKRVVDEDALIPSAVKPSLDSTSTATDTKTMIEMYALLLRGFKSGAAELIRECMDGKLASVDRCIESARAEAIHAIFQMDKTRSQLLGSNKFPTKFIDDQLRLNAEIMDAQGQQAASIAEGTELPLCAEANYVC</sequence>
<organism evidence="2 3">
    <name type="scientific">Phytophthora fragariaefolia</name>
    <dbReference type="NCBI Taxonomy" id="1490495"/>
    <lineage>
        <taxon>Eukaryota</taxon>
        <taxon>Sar</taxon>
        <taxon>Stramenopiles</taxon>
        <taxon>Oomycota</taxon>
        <taxon>Peronosporomycetes</taxon>
        <taxon>Peronosporales</taxon>
        <taxon>Peronosporaceae</taxon>
        <taxon>Phytophthora</taxon>
    </lineage>
</organism>
<protein>
    <submittedName>
        <fullName evidence="2">Unnamed protein product</fullName>
    </submittedName>
</protein>
<dbReference type="EMBL" id="BSXT01001031">
    <property type="protein sequence ID" value="GMF37622.1"/>
    <property type="molecule type" value="Genomic_DNA"/>
</dbReference>
<dbReference type="Proteomes" id="UP001165121">
    <property type="component" value="Unassembled WGS sequence"/>
</dbReference>
<dbReference type="InterPro" id="IPR056498">
    <property type="entry name" value="DAAF9_N"/>
</dbReference>
<evidence type="ECO:0000259" key="1">
    <source>
        <dbReference type="Pfam" id="PF23281"/>
    </source>
</evidence>
<evidence type="ECO:0000313" key="3">
    <source>
        <dbReference type="Proteomes" id="UP001165121"/>
    </source>
</evidence>
<name>A0A9W6XFT4_9STRA</name>
<dbReference type="InterPro" id="IPR040342">
    <property type="entry name" value="DNAAF9"/>
</dbReference>
<reference evidence="2" key="1">
    <citation type="submission" date="2023-04" db="EMBL/GenBank/DDBJ databases">
        <title>Phytophthora fragariaefolia NBRC 109709.</title>
        <authorList>
            <person name="Ichikawa N."/>
            <person name="Sato H."/>
            <person name="Tonouchi N."/>
        </authorList>
    </citation>
    <scope>NUCLEOTIDE SEQUENCE</scope>
    <source>
        <strain evidence="2">NBRC 109709</strain>
    </source>
</reference>
<dbReference type="AlphaFoldDB" id="A0A9W6XFT4"/>
<dbReference type="PANTHER" id="PTHR33664:SF1">
    <property type="entry name" value="DYNEIN AXONEMAL ASSEMBLY FACTOR 9"/>
    <property type="match status" value="1"/>
</dbReference>
<dbReference type="OrthoDB" id="72033at2759"/>